<organism evidence="1 2">
    <name type="scientific">Citrullus colocynthis</name>
    <name type="common">colocynth</name>
    <dbReference type="NCBI Taxonomy" id="252529"/>
    <lineage>
        <taxon>Eukaryota</taxon>
        <taxon>Viridiplantae</taxon>
        <taxon>Streptophyta</taxon>
        <taxon>Embryophyta</taxon>
        <taxon>Tracheophyta</taxon>
        <taxon>Spermatophyta</taxon>
        <taxon>Magnoliopsida</taxon>
        <taxon>eudicotyledons</taxon>
        <taxon>Gunneridae</taxon>
        <taxon>Pentapetalae</taxon>
        <taxon>rosids</taxon>
        <taxon>fabids</taxon>
        <taxon>Cucurbitales</taxon>
        <taxon>Cucurbitaceae</taxon>
        <taxon>Benincaseae</taxon>
        <taxon>Citrullus</taxon>
    </lineage>
</organism>
<dbReference type="Proteomes" id="UP001642487">
    <property type="component" value="Chromosome 11"/>
</dbReference>
<proteinExistence type="predicted"/>
<reference evidence="1 2" key="1">
    <citation type="submission" date="2024-03" db="EMBL/GenBank/DDBJ databases">
        <authorList>
            <person name="Gkanogiannis A."/>
            <person name="Becerra Lopez-Lavalle L."/>
        </authorList>
    </citation>
    <scope>NUCLEOTIDE SEQUENCE [LARGE SCALE GENOMIC DNA]</scope>
</reference>
<evidence type="ECO:0000313" key="2">
    <source>
        <dbReference type="Proteomes" id="UP001642487"/>
    </source>
</evidence>
<sequence length="128" mass="14683">MASLVYRIVIDNLTNPRRQYIYIHLISVRYLGLHRDNLSQEKAKDIKLYRKLCACVLPGLLMGFEGMGLDLSVPVERLWLLERKQDLCHQACALHSKVKRALHCLSAFSLQDMANSTLQNNAKVLLTF</sequence>
<accession>A0ABP0Y3D5</accession>
<protein>
    <submittedName>
        <fullName evidence="1">Uncharacterized protein</fullName>
    </submittedName>
</protein>
<keyword evidence="2" id="KW-1185">Reference proteome</keyword>
<evidence type="ECO:0000313" key="1">
    <source>
        <dbReference type="EMBL" id="CAK9313463.1"/>
    </source>
</evidence>
<gene>
    <name evidence="1" type="ORF">CITCOLO1_LOCUS5179</name>
</gene>
<dbReference type="EMBL" id="OZ021745">
    <property type="protein sequence ID" value="CAK9313463.1"/>
    <property type="molecule type" value="Genomic_DNA"/>
</dbReference>
<name>A0ABP0Y3D5_9ROSI</name>